<dbReference type="EMBL" id="JAPQKP010000001">
    <property type="protein sequence ID" value="KAJ5210165.1"/>
    <property type="molecule type" value="Genomic_DNA"/>
</dbReference>
<dbReference type="InterPro" id="IPR029058">
    <property type="entry name" value="AB_hydrolase_fold"/>
</dbReference>
<proteinExistence type="predicted"/>
<accession>A0A9W9MZE0</accession>
<comment type="caution">
    <text evidence="2">The sequence shown here is derived from an EMBL/GenBank/DDBJ whole genome shotgun (WGS) entry which is preliminary data.</text>
</comment>
<evidence type="ECO:0000313" key="3">
    <source>
        <dbReference type="Proteomes" id="UP001150879"/>
    </source>
</evidence>
<dbReference type="Proteomes" id="UP001150879">
    <property type="component" value="Unassembled WGS sequence"/>
</dbReference>
<dbReference type="OrthoDB" id="94039at2759"/>
<dbReference type="FunFam" id="3.40.50.1820:FF:000214">
    <property type="entry name" value="Toxin biosynthesis protein, putative"/>
    <property type="match status" value="1"/>
</dbReference>
<sequence>MEPSTENVFHVIEHIVSCQHIREYPGATVNGQADGLQLAVKQYVPLDNLNPEPGDVTILAAHGNGFPKELYEPLWEDLYISSKSEGFHIRGIWMADVANQGQSGVINEGLLGDDPSWFDHSRDLLQLINVKRSDMPQPLVGIGHSMGGLHLANLSLIHPRLLHSLVLLDPVIQLEGSGISTELAKLALYRRDRWPSREAAAKKIRDSPFYRNWDARVLQKWVKYGLRNIPTAIYSLDTDPRSETEREATTMTLTTTRYQEAFTFTRPTFDHAGNPGTHTTHPDLDNTAATSTLFYRSEPARIFAQLPFLRPSVLYIFGGKSPLSLPATREDKVRNTGTGVGGSGGAVNGRVREICFDQIGHQIPQEVPRDCAEAISRWLCPELNRWHEEDQAFRAEFDRMSLVETVTSCNRWKDFLPSPQRRQQTHGKSKL</sequence>
<dbReference type="Pfam" id="PF12697">
    <property type="entry name" value="Abhydrolase_6"/>
    <property type="match status" value="1"/>
</dbReference>
<evidence type="ECO:0000259" key="1">
    <source>
        <dbReference type="Pfam" id="PF12697"/>
    </source>
</evidence>
<organism evidence="2 3">
    <name type="scientific">Penicillium cf. griseofulvum</name>
    <dbReference type="NCBI Taxonomy" id="2972120"/>
    <lineage>
        <taxon>Eukaryota</taxon>
        <taxon>Fungi</taxon>
        <taxon>Dikarya</taxon>
        <taxon>Ascomycota</taxon>
        <taxon>Pezizomycotina</taxon>
        <taxon>Eurotiomycetes</taxon>
        <taxon>Eurotiomycetidae</taxon>
        <taxon>Eurotiales</taxon>
        <taxon>Aspergillaceae</taxon>
        <taxon>Penicillium</taxon>
    </lineage>
</organism>
<keyword evidence="3" id="KW-1185">Reference proteome</keyword>
<dbReference type="Gene3D" id="3.40.50.1820">
    <property type="entry name" value="alpha/beta hydrolase"/>
    <property type="match status" value="1"/>
</dbReference>
<protein>
    <recommendedName>
        <fullName evidence="1">AB hydrolase-1 domain-containing protein</fullName>
    </recommendedName>
</protein>
<reference evidence="2" key="1">
    <citation type="submission" date="2022-11" db="EMBL/GenBank/DDBJ databases">
        <authorList>
            <person name="Petersen C."/>
        </authorList>
    </citation>
    <scope>NUCLEOTIDE SEQUENCE</scope>
    <source>
        <strain evidence="2">IBT 16849</strain>
    </source>
</reference>
<name>A0A9W9MZE0_9EURO</name>
<dbReference type="GO" id="GO:0017000">
    <property type="term" value="P:antibiotic biosynthetic process"/>
    <property type="evidence" value="ECO:0007669"/>
    <property type="project" value="UniProtKB-ARBA"/>
</dbReference>
<dbReference type="SUPFAM" id="SSF53474">
    <property type="entry name" value="alpha/beta-Hydrolases"/>
    <property type="match status" value="1"/>
</dbReference>
<feature type="domain" description="AB hydrolase-1" evidence="1">
    <location>
        <begin position="59"/>
        <end position="223"/>
    </location>
</feature>
<evidence type="ECO:0000313" key="2">
    <source>
        <dbReference type="EMBL" id="KAJ5210165.1"/>
    </source>
</evidence>
<gene>
    <name evidence="2" type="ORF">N7472_000304</name>
</gene>
<dbReference type="InterPro" id="IPR000073">
    <property type="entry name" value="AB_hydrolase_1"/>
</dbReference>
<dbReference type="AlphaFoldDB" id="A0A9W9MZE0"/>
<reference evidence="2" key="2">
    <citation type="journal article" date="2023" name="IMA Fungus">
        <title>Comparative genomic study of the Penicillium genus elucidates a diverse pangenome and 15 lateral gene transfer events.</title>
        <authorList>
            <person name="Petersen C."/>
            <person name="Sorensen T."/>
            <person name="Nielsen M.R."/>
            <person name="Sondergaard T.E."/>
            <person name="Sorensen J.L."/>
            <person name="Fitzpatrick D.A."/>
            <person name="Frisvad J.C."/>
            <person name="Nielsen K.L."/>
        </authorList>
    </citation>
    <scope>NUCLEOTIDE SEQUENCE</scope>
    <source>
        <strain evidence="2">IBT 16849</strain>
    </source>
</reference>
<dbReference type="GO" id="GO:0072330">
    <property type="term" value="P:monocarboxylic acid biosynthetic process"/>
    <property type="evidence" value="ECO:0007669"/>
    <property type="project" value="UniProtKB-ARBA"/>
</dbReference>